<dbReference type="Proteomes" id="UP000789920">
    <property type="component" value="Unassembled WGS sequence"/>
</dbReference>
<keyword evidence="2" id="KW-1185">Reference proteome</keyword>
<proteinExistence type="predicted"/>
<accession>A0ACA9RE47</accession>
<name>A0ACA9RE47_9GLOM</name>
<evidence type="ECO:0000313" key="1">
    <source>
        <dbReference type="EMBL" id="CAG8787639.1"/>
    </source>
</evidence>
<organism evidence="1 2">
    <name type="scientific">Racocetra persica</name>
    <dbReference type="NCBI Taxonomy" id="160502"/>
    <lineage>
        <taxon>Eukaryota</taxon>
        <taxon>Fungi</taxon>
        <taxon>Fungi incertae sedis</taxon>
        <taxon>Mucoromycota</taxon>
        <taxon>Glomeromycotina</taxon>
        <taxon>Glomeromycetes</taxon>
        <taxon>Diversisporales</taxon>
        <taxon>Gigasporaceae</taxon>
        <taxon>Racocetra</taxon>
    </lineage>
</organism>
<protein>
    <submittedName>
        <fullName evidence="1">33319_t:CDS:1</fullName>
    </submittedName>
</protein>
<sequence length="49" mass="5734">QLTKEIDEELEHDKNDMRDGNVEDRWNSQASMMLECLIDVSVLERSIVV</sequence>
<comment type="caution">
    <text evidence="1">The sequence shown here is derived from an EMBL/GenBank/DDBJ whole genome shotgun (WGS) entry which is preliminary data.</text>
</comment>
<gene>
    <name evidence="1" type="ORF">RPERSI_LOCUS18574</name>
</gene>
<evidence type="ECO:0000313" key="2">
    <source>
        <dbReference type="Proteomes" id="UP000789920"/>
    </source>
</evidence>
<reference evidence="1" key="1">
    <citation type="submission" date="2021-06" db="EMBL/GenBank/DDBJ databases">
        <authorList>
            <person name="Kallberg Y."/>
            <person name="Tangrot J."/>
            <person name="Rosling A."/>
        </authorList>
    </citation>
    <scope>NUCLEOTIDE SEQUENCE</scope>
    <source>
        <strain evidence="1">MA461A</strain>
    </source>
</reference>
<dbReference type="EMBL" id="CAJVQC010049458">
    <property type="protein sequence ID" value="CAG8787639.1"/>
    <property type="molecule type" value="Genomic_DNA"/>
</dbReference>
<feature type="non-terminal residue" evidence="1">
    <location>
        <position position="1"/>
    </location>
</feature>